<dbReference type="InterPro" id="IPR002716">
    <property type="entry name" value="PIN_dom"/>
</dbReference>
<reference evidence="3" key="1">
    <citation type="submission" date="2017-09" db="EMBL/GenBank/DDBJ databases">
        <authorList>
            <person name="Varghese N."/>
            <person name="Submissions S."/>
        </authorList>
    </citation>
    <scope>NUCLEOTIDE SEQUENCE [LARGE SCALE GENOMIC DNA]</scope>
    <source>
        <strain evidence="3">DSM 29961</strain>
    </source>
</reference>
<name>A0A286F4K8_9BACT</name>
<dbReference type="OrthoDB" id="956795at2"/>
<dbReference type="SUPFAM" id="SSF88723">
    <property type="entry name" value="PIN domain-like"/>
    <property type="match status" value="1"/>
</dbReference>
<feature type="domain" description="PIN" evidence="1">
    <location>
        <begin position="4"/>
        <end position="118"/>
    </location>
</feature>
<dbReference type="Gene3D" id="3.40.50.1010">
    <property type="entry name" value="5'-nuclease"/>
    <property type="match status" value="1"/>
</dbReference>
<dbReference type="RefSeq" id="WP_097124045.1">
    <property type="nucleotide sequence ID" value="NZ_OCNH01000001.1"/>
</dbReference>
<gene>
    <name evidence="2" type="ORF">SAMN06269250_0299</name>
</gene>
<keyword evidence="3" id="KW-1185">Reference proteome</keyword>
<dbReference type="AlphaFoldDB" id="A0A286F4K8"/>
<dbReference type="Proteomes" id="UP000219452">
    <property type="component" value="Unassembled WGS sequence"/>
</dbReference>
<protein>
    <submittedName>
        <fullName evidence="2">Predicted nucleic acid-binding protein, contains PIN domain</fullName>
    </submittedName>
</protein>
<proteinExistence type="predicted"/>
<dbReference type="EMBL" id="OCNH01000001">
    <property type="protein sequence ID" value="SOD78112.1"/>
    <property type="molecule type" value="Genomic_DNA"/>
</dbReference>
<evidence type="ECO:0000259" key="1">
    <source>
        <dbReference type="Pfam" id="PF10130"/>
    </source>
</evidence>
<accession>A0A286F4K8</accession>
<organism evidence="2 3">
    <name type="scientific">Spirosoma fluviale</name>
    <dbReference type="NCBI Taxonomy" id="1597977"/>
    <lineage>
        <taxon>Bacteria</taxon>
        <taxon>Pseudomonadati</taxon>
        <taxon>Bacteroidota</taxon>
        <taxon>Cytophagia</taxon>
        <taxon>Cytophagales</taxon>
        <taxon>Cytophagaceae</taxon>
        <taxon>Spirosoma</taxon>
    </lineage>
</organism>
<dbReference type="Pfam" id="PF10130">
    <property type="entry name" value="PIN_2"/>
    <property type="match status" value="1"/>
</dbReference>
<sequence>MRFVFDANILMAILIGGRAFHKVILASLDVITPDFALIELDKYSEVIVEKSKLDWPAHLQYGHFVSSKLTVVPRYLVEPENVEKATRLIADIDPKDISYLALAIQTDSVLITRDKPIVEAARRRGFRRILLYDEFLKLYS</sequence>
<evidence type="ECO:0000313" key="3">
    <source>
        <dbReference type="Proteomes" id="UP000219452"/>
    </source>
</evidence>
<evidence type="ECO:0000313" key="2">
    <source>
        <dbReference type="EMBL" id="SOD78112.1"/>
    </source>
</evidence>
<dbReference type="InterPro" id="IPR029060">
    <property type="entry name" value="PIN-like_dom_sf"/>
</dbReference>